<evidence type="ECO:0000313" key="4">
    <source>
        <dbReference type="Proteomes" id="UP001500689"/>
    </source>
</evidence>
<organism evidence="3 4">
    <name type="scientific">Amycolatopsis ultiminotia</name>
    <dbReference type="NCBI Taxonomy" id="543629"/>
    <lineage>
        <taxon>Bacteria</taxon>
        <taxon>Bacillati</taxon>
        <taxon>Actinomycetota</taxon>
        <taxon>Actinomycetes</taxon>
        <taxon>Pseudonocardiales</taxon>
        <taxon>Pseudonocardiaceae</taxon>
        <taxon>Amycolatopsis</taxon>
    </lineage>
</organism>
<comment type="caution">
    <text evidence="3">The sequence shown here is derived from an EMBL/GenBank/DDBJ whole genome shotgun (WGS) entry which is preliminary data.</text>
</comment>
<accession>A0ABP6VNS4</accession>
<gene>
    <name evidence="3" type="ORF">GCM10022222_20180</name>
</gene>
<dbReference type="Proteomes" id="UP001500689">
    <property type="component" value="Unassembled WGS sequence"/>
</dbReference>
<feature type="transmembrane region" description="Helical" evidence="2">
    <location>
        <begin position="41"/>
        <end position="64"/>
    </location>
</feature>
<feature type="region of interest" description="Disordered" evidence="1">
    <location>
        <begin position="70"/>
        <end position="99"/>
    </location>
</feature>
<evidence type="ECO:0000313" key="3">
    <source>
        <dbReference type="EMBL" id="GAA3536441.1"/>
    </source>
</evidence>
<name>A0ABP6VNS4_9PSEU</name>
<evidence type="ECO:0000256" key="2">
    <source>
        <dbReference type="SAM" id="Phobius"/>
    </source>
</evidence>
<keyword evidence="2" id="KW-0812">Transmembrane</keyword>
<protein>
    <submittedName>
        <fullName evidence="3">Uncharacterized protein</fullName>
    </submittedName>
</protein>
<proteinExistence type="predicted"/>
<feature type="compositionally biased region" description="Low complexity" evidence="1">
    <location>
        <begin position="71"/>
        <end position="85"/>
    </location>
</feature>
<reference evidence="4" key="1">
    <citation type="journal article" date="2019" name="Int. J. Syst. Evol. Microbiol.">
        <title>The Global Catalogue of Microorganisms (GCM) 10K type strain sequencing project: providing services to taxonomists for standard genome sequencing and annotation.</title>
        <authorList>
            <consortium name="The Broad Institute Genomics Platform"/>
            <consortium name="The Broad Institute Genome Sequencing Center for Infectious Disease"/>
            <person name="Wu L."/>
            <person name="Ma J."/>
        </authorList>
    </citation>
    <scope>NUCLEOTIDE SEQUENCE [LARGE SCALE GENOMIC DNA]</scope>
    <source>
        <strain evidence="4">JCM 16898</strain>
    </source>
</reference>
<keyword evidence="2" id="KW-1133">Transmembrane helix</keyword>
<keyword evidence="4" id="KW-1185">Reference proteome</keyword>
<dbReference type="RefSeq" id="WP_344857829.1">
    <property type="nucleotide sequence ID" value="NZ_BAAAZN010000003.1"/>
</dbReference>
<sequence>MADETERLRAVLHETPPERFAEPDLTRIMADGKRLRRRRRVLSGTGAAAAVVAVLAVVFGTVWLRSPGPAPQQVPAAAPPGTTAPSMVTSTPAPPTPQNSVPAGGVLDTGIRAEDGQLVFYLAKLDQPPGATFGVMAGVRTADRLRPLYLANEIKGSDRSFGFHATSGGMTVGTTWVPVFGYFSGPADRVTTTVGGRVIAAHAGKLSEDPEVLVFWFDQAEVPSAARLTPLTAYTAAGKRLTR</sequence>
<keyword evidence="2" id="KW-0472">Membrane</keyword>
<evidence type="ECO:0000256" key="1">
    <source>
        <dbReference type="SAM" id="MobiDB-lite"/>
    </source>
</evidence>
<dbReference type="EMBL" id="BAAAZN010000003">
    <property type="protein sequence ID" value="GAA3536441.1"/>
    <property type="molecule type" value="Genomic_DNA"/>
</dbReference>